<name>A0A0R1NJ37_9LACO</name>
<keyword evidence="1" id="KW-0812">Transmembrane</keyword>
<evidence type="ECO:0000313" key="2">
    <source>
        <dbReference type="EMBL" id="KRL20429.1"/>
    </source>
</evidence>
<accession>A0A0R1NJ37</accession>
<dbReference type="InterPro" id="IPR024515">
    <property type="entry name" value="DUF3397"/>
</dbReference>
<keyword evidence="1" id="KW-1133">Transmembrane helix</keyword>
<evidence type="ECO:0008006" key="4">
    <source>
        <dbReference type="Google" id="ProtNLM"/>
    </source>
</evidence>
<keyword evidence="3" id="KW-1185">Reference proteome</keyword>
<dbReference type="Proteomes" id="UP000051439">
    <property type="component" value="Unassembled WGS sequence"/>
</dbReference>
<gene>
    <name evidence="2" type="ORF">FC98_GL001517</name>
</gene>
<dbReference type="PATRIC" id="fig|1423766.4.peg.1571"/>
<proteinExistence type="predicted"/>
<evidence type="ECO:0000313" key="3">
    <source>
        <dbReference type="Proteomes" id="UP000051439"/>
    </source>
</evidence>
<evidence type="ECO:0000256" key="1">
    <source>
        <dbReference type="SAM" id="Phobius"/>
    </source>
</evidence>
<feature type="transmembrane region" description="Helical" evidence="1">
    <location>
        <begin position="113"/>
        <end position="136"/>
    </location>
</feature>
<organism evidence="2 3">
    <name type="scientific">Lentilactobacillus kisonensis DSM 19906 = JCM 15041</name>
    <dbReference type="NCBI Taxonomy" id="1423766"/>
    <lineage>
        <taxon>Bacteria</taxon>
        <taxon>Bacillati</taxon>
        <taxon>Bacillota</taxon>
        <taxon>Bacilli</taxon>
        <taxon>Lactobacillales</taxon>
        <taxon>Lactobacillaceae</taxon>
        <taxon>Lentilactobacillus</taxon>
    </lineage>
</organism>
<reference evidence="2 3" key="1">
    <citation type="journal article" date="2015" name="Genome Announc.">
        <title>Expanding the biotechnology potential of lactobacilli through comparative genomics of 213 strains and associated genera.</title>
        <authorList>
            <person name="Sun Z."/>
            <person name="Harris H.M."/>
            <person name="McCann A."/>
            <person name="Guo C."/>
            <person name="Argimon S."/>
            <person name="Zhang W."/>
            <person name="Yang X."/>
            <person name="Jeffery I.B."/>
            <person name="Cooney J.C."/>
            <person name="Kagawa T.F."/>
            <person name="Liu W."/>
            <person name="Song Y."/>
            <person name="Salvetti E."/>
            <person name="Wrobel A."/>
            <person name="Rasinkangas P."/>
            <person name="Parkhill J."/>
            <person name="Rea M.C."/>
            <person name="O'Sullivan O."/>
            <person name="Ritari J."/>
            <person name="Douillard F.P."/>
            <person name="Paul Ross R."/>
            <person name="Yang R."/>
            <person name="Briner A.E."/>
            <person name="Felis G.E."/>
            <person name="de Vos W.M."/>
            <person name="Barrangou R."/>
            <person name="Klaenhammer T.R."/>
            <person name="Caufield P.W."/>
            <person name="Cui Y."/>
            <person name="Zhang H."/>
            <person name="O'Toole P.W."/>
        </authorList>
    </citation>
    <scope>NUCLEOTIDE SEQUENCE [LARGE SCALE GENOMIC DNA]</scope>
    <source>
        <strain evidence="2 3">DSM 19906</strain>
    </source>
</reference>
<dbReference type="EMBL" id="AZEB01000027">
    <property type="protein sequence ID" value="KRL20429.1"/>
    <property type="molecule type" value="Genomic_DNA"/>
</dbReference>
<keyword evidence="1" id="KW-0472">Membrane</keyword>
<dbReference type="Pfam" id="PF11877">
    <property type="entry name" value="DUF3397"/>
    <property type="match status" value="1"/>
</dbReference>
<dbReference type="AlphaFoldDB" id="A0A0R1NJ37"/>
<feature type="transmembrane region" description="Helical" evidence="1">
    <location>
        <begin position="84"/>
        <end position="101"/>
    </location>
</feature>
<comment type="caution">
    <text evidence="2">The sequence shown here is derived from an EMBL/GenBank/DDBJ whole genome shotgun (WGS) entry which is preliminary data.</text>
</comment>
<protein>
    <recommendedName>
        <fullName evidence="4">DUF3397 domain-containing protein</fullName>
    </recommendedName>
</protein>
<feature type="transmembrane region" description="Helical" evidence="1">
    <location>
        <begin position="15"/>
        <end position="42"/>
    </location>
</feature>
<sequence>MQYVLSKPGGLLMHLYPWMTAIGTFLLQFLILILIAGFIQVLKKSAIFKSRIKISPLDLWPPVLLIFIHQISRNSLAESYIPEVVIVWLGVCLIVLLWKIFKDRDLTYKKFFIFFWRFSDLLLFLCWVSVALYVIIQKF</sequence>